<evidence type="ECO:0000256" key="1">
    <source>
        <dbReference type="SAM" id="MobiDB-lite"/>
    </source>
</evidence>
<feature type="compositionally biased region" description="Basic and acidic residues" evidence="1">
    <location>
        <begin position="1"/>
        <end position="19"/>
    </location>
</feature>
<dbReference type="GeneID" id="36550484"/>
<feature type="region of interest" description="Disordered" evidence="1">
    <location>
        <begin position="1"/>
        <end position="32"/>
    </location>
</feature>
<dbReference type="Proteomes" id="UP000234275">
    <property type="component" value="Unassembled WGS sequence"/>
</dbReference>
<keyword evidence="3" id="KW-1185">Reference proteome</keyword>
<sequence>MERTGRRREEKKDEAPESRSKKRKDGTSLRAQAPTRGRCFTLRLLPLVSFFHPFFRFLGDRNSSIRSCRHSFQRPVEIDSLPSSLLPGPMTSLRRASITSSVTDQDSLTAPTCVRGSISIHFALQVAYSPSANGLAPTYSGGSQVLSVFGSV</sequence>
<protein>
    <submittedName>
        <fullName evidence="2">Uncharacterized protein</fullName>
    </submittedName>
</protein>
<name>A0A2I2G5I0_9EURO</name>
<organism evidence="2 3">
    <name type="scientific">Aspergillus steynii IBT 23096</name>
    <dbReference type="NCBI Taxonomy" id="1392250"/>
    <lineage>
        <taxon>Eukaryota</taxon>
        <taxon>Fungi</taxon>
        <taxon>Dikarya</taxon>
        <taxon>Ascomycota</taxon>
        <taxon>Pezizomycotina</taxon>
        <taxon>Eurotiomycetes</taxon>
        <taxon>Eurotiomycetidae</taxon>
        <taxon>Eurotiales</taxon>
        <taxon>Aspergillaceae</taxon>
        <taxon>Aspergillus</taxon>
        <taxon>Aspergillus subgen. Circumdati</taxon>
    </lineage>
</organism>
<comment type="caution">
    <text evidence="2">The sequence shown here is derived from an EMBL/GenBank/DDBJ whole genome shotgun (WGS) entry which is preliminary data.</text>
</comment>
<dbReference type="EMBL" id="MSFO01000005">
    <property type="protein sequence ID" value="PLB48124.1"/>
    <property type="molecule type" value="Genomic_DNA"/>
</dbReference>
<dbReference type="RefSeq" id="XP_024703426.1">
    <property type="nucleotide sequence ID" value="XM_024842786.1"/>
</dbReference>
<gene>
    <name evidence="2" type="ORF">P170DRAFT_206609</name>
</gene>
<evidence type="ECO:0000313" key="3">
    <source>
        <dbReference type="Proteomes" id="UP000234275"/>
    </source>
</evidence>
<dbReference type="VEuPathDB" id="FungiDB:P170DRAFT_206609"/>
<accession>A0A2I2G5I0</accession>
<reference evidence="2 3" key="1">
    <citation type="submission" date="2016-12" db="EMBL/GenBank/DDBJ databases">
        <title>The genomes of Aspergillus section Nigri reveals drivers in fungal speciation.</title>
        <authorList>
            <consortium name="DOE Joint Genome Institute"/>
            <person name="Vesth T.C."/>
            <person name="Nybo J."/>
            <person name="Theobald S."/>
            <person name="Brandl J."/>
            <person name="Frisvad J.C."/>
            <person name="Nielsen K.F."/>
            <person name="Lyhne E.K."/>
            <person name="Kogle M.E."/>
            <person name="Kuo A."/>
            <person name="Riley R."/>
            <person name="Clum A."/>
            <person name="Nolan M."/>
            <person name="Lipzen A."/>
            <person name="Salamov A."/>
            <person name="Henrissat B."/>
            <person name="Wiebenga A."/>
            <person name="De Vries R.P."/>
            <person name="Grigoriev I.V."/>
            <person name="Mortensen U.H."/>
            <person name="Andersen M.R."/>
            <person name="Baker S.E."/>
        </authorList>
    </citation>
    <scope>NUCLEOTIDE SEQUENCE [LARGE SCALE GENOMIC DNA]</scope>
    <source>
        <strain evidence="2 3">IBT 23096</strain>
    </source>
</reference>
<proteinExistence type="predicted"/>
<dbReference type="AlphaFoldDB" id="A0A2I2G5I0"/>
<evidence type="ECO:0000313" key="2">
    <source>
        <dbReference type="EMBL" id="PLB48124.1"/>
    </source>
</evidence>